<evidence type="ECO:0000313" key="3">
    <source>
        <dbReference type="EMBL" id="KAG2304744.1"/>
    </source>
</evidence>
<evidence type="ECO:0000256" key="2">
    <source>
        <dbReference type="SAM" id="MobiDB-lite"/>
    </source>
</evidence>
<protein>
    <submittedName>
        <fullName evidence="3">Uncharacterized protein</fullName>
    </submittedName>
</protein>
<keyword evidence="4" id="KW-1185">Reference proteome</keyword>
<feature type="region of interest" description="Disordered" evidence="2">
    <location>
        <begin position="1"/>
        <end position="67"/>
    </location>
</feature>
<keyword evidence="1" id="KW-0175">Coiled coil</keyword>
<dbReference type="AlphaFoldDB" id="A0A8X7SCS6"/>
<comment type="caution">
    <text evidence="3">The sequence shown here is derived from an EMBL/GenBank/DDBJ whole genome shotgun (WGS) entry which is preliminary data.</text>
</comment>
<feature type="compositionally biased region" description="Polar residues" evidence="2">
    <location>
        <begin position="131"/>
        <end position="143"/>
    </location>
</feature>
<reference evidence="3 4" key="1">
    <citation type="submission" date="2020-02" db="EMBL/GenBank/DDBJ databases">
        <authorList>
            <person name="Ma Q."/>
            <person name="Huang Y."/>
            <person name="Song X."/>
            <person name="Pei D."/>
        </authorList>
    </citation>
    <scope>NUCLEOTIDE SEQUENCE [LARGE SCALE GENOMIC DNA]</scope>
    <source>
        <strain evidence="3">Sxm20200214</strain>
        <tissue evidence="3">Leaf</tissue>
    </source>
</reference>
<evidence type="ECO:0000313" key="4">
    <source>
        <dbReference type="Proteomes" id="UP000886595"/>
    </source>
</evidence>
<organism evidence="3 4">
    <name type="scientific">Brassica carinata</name>
    <name type="common">Ethiopian mustard</name>
    <name type="synonym">Abyssinian cabbage</name>
    <dbReference type="NCBI Taxonomy" id="52824"/>
    <lineage>
        <taxon>Eukaryota</taxon>
        <taxon>Viridiplantae</taxon>
        <taxon>Streptophyta</taxon>
        <taxon>Embryophyta</taxon>
        <taxon>Tracheophyta</taxon>
        <taxon>Spermatophyta</taxon>
        <taxon>Magnoliopsida</taxon>
        <taxon>eudicotyledons</taxon>
        <taxon>Gunneridae</taxon>
        <taxon>Pentapetalae</taxon>
        <taxon>rosids</taxon>
        <taxon>malvids</taxon>
        <taxon>Brassicales</taxon>
        <taxon>Brassicaceae</taxon>
        <taxon>Brassiceae</taxon>
        <taxon>Brassica</taxon>
    </lineage>
</organism>
<feature type="coiled-coil region" evidence="1">
    <location>
        <begin position="197"/>
        <end position="238"/>
    </location>
</feature>
<proteinExistence type="predicted"/>
<dbReference type="Proteomes" id="UP000886595">
    <property type="component" value="Unassembled WGS sequence"/>
</dbReference>
<dbReference type="EMBL" id="JAAMPC010000007">
    <property type="protein sequence ID" value="KAG2304744.1"/>
    <property type="molecule type" value="Genomic_DNA"/>
</dbReference>
<accession>A0A8X7SCS6</accession>
<feature type="region of interest" description="Disordered" evidence="2">
    <location>
        <begin position="117"/>
        <end position="144"/>
    </location>
</feature>
<feature type="compositionally biased region" description="Polar residues" evidence="2">
    <location>
        <begin position="1"/>
        <end position="10"/>
    </location>
</feature>
<dbReference type="OrthoDB" id="1131825at2759"/>
<name>A0A8X7SCS6_BRACI</name>
<sequence length="353" mass="38470">MSKRSGSSIPLTVEKSGSRRRTDSPVSKSGSSSVPHDKFGHDLLAPTPLSYASPITPSLGPVVGGEGDLPQWQKDYSLLSAVALRIPDDTAGGGVEDPMTAFKRSADAISVKRGVIDTNASDDEERKSRGRVTTRSAQQSSGAERTYDGFSGVLADLNAKVFPQDQTLLPDEDPSEVIQTIQGGLHRTLSQLNQLGDRLLERNLSSDREEKEELSRQISEEKSKRVAKELELRDLQAKVKAIEGSVEISSAEALKLSHEKQELGEALAKPKAEVEASEDMRVMAVNGTKITTLWEVMRELLNGEARKWDVAKEFDQFKTVVLAEAKFKGVDPPSFEDGLVIPPFLDMDVDPTA</sequence>
<gene>
    <name evidence="3" type="ORF">Bca52824_033395</name>
</gene>
<feature type="compositionally biased region" description="Low complexity" evidence="2">
    <location>
        <begin position="24"/>
        <end position="34"/>
    </location>
</feature>
<evidence type="ECO:0000256" key="1">
    <source>
        <dbReference type="SAM" id="Coils"/>
    </source>
</evidence>